<name>A0ABQ2H4K7_9PSED</name>
<proteinExistence type="predicted"/>
<gene>
    <name evidence="1" type="ORF">GCM10009425_46700</name>
</gene>
<keyword evidence="2" id="KW-1185">Reference proteome</keyword>
<accession>A0ABQ2H4K7</accession>
<comment type="caution">
    <text evidence="1">The sequence shown here is derived from an EMBL/GenBank/DDBJ whole genome shotgun (WGS) entry which is preliminary data.</text>
</comment>
<sequence length="62" mass="6847">MWRTCFPIYALKRFLRASRPGAAQAYGEADNMQKQISCSVSFAAGRYVVSGSQRKSQLSAQA</sequence>
<protein>
    <submittedName>
        <fullName evidence="1">Uncharacterized protein</fullName>
    </submittedName>
</protein>
<evidence type="ECO:0000313" key="1">
    <source>
        <dbReference type="EMBL" id="GGM30713.1"/>
    </source>
</evidence>
<reference evidence="2" key="1">
    <citation type="journal article" date="2019" name="Int. J. Syst. Evol. Microbiol.">
        <title>The Global Catalogue of Microorganisms (GCM) 10K type strain sequencing project: providing services to taxonomists for standard genome sequencing and annotation.</title>
        <authorList>
            <consortium name="The Broad Institute Genomics Platform"/>
            <consortium name="The Broad Institute Genome Sequencing Center for Infectious Disease"/>
            <person name="Wu L."/>
            <person name="Ma J."/>
        </authorList>
    </citation>
    <scope>NUCLEOTIDE SEQUENCE [LARGE SCALE GENOMIC DNA]</scope>
    <source>
        <strain evidence="2">JCM 13501</strain>
    </source>
</reference>
<organism evidence="1 2">
    <name type="scientific">Pseudomonas asuensis</name>
    <dbReference type="NCBI Taxonomy" id="1825787"/>
    <lineage>
        <taxon>Bacteria</taxon>
        <taxon>Pseudomonadati</taxon>
        <taxon>Pseudomonadota</taxon>
        <taxon>Gammaproteobacteria</taxon>
        <taxon>Pseudomonadales</taxon>
        <taxon>Pseudomonadaceae</taxon>
        <taxon>Pseudomonas</taxon>
    </lineage>
</organism>
<dbReference type="Proteomes" id="UP000616499">
    <property type="component" value="Unassembled WGS sequence"/>
</dbReference>
<dbReference type="EMBL" id="BMNW01000019">
    <property type="protein sequence ID" value="GGM30713.1"/>
    <property type="molecule type" value="Genomic_DNA"/>
</dbReference>
<evidence type="ECO:0000313" key="2">
    <source>
        <dbReference type="Proteomes" id="UP000616499"/>
    </source>
</evidence>